<evidence type="ECO:0000313" key="8">
    <source>
        <dbReference type="Proteomes" id="UP001283361"/>
    </source>
</evidence>
<comment type="subcellular location">
    <subcellularLocation>
        <location evidence="1">Membrane</location>
        <topology evidence="1">Multi-pass membrane protein</topology>
    </subcellularLocation>
</comment>
<evidence type="ECO:0008006" key="9">
    <source>
        <dbReference type="Google" id="ProtNLM"/>
    </source>
</evidence>
<feature type="transmembrane region" description="Helical" evidence="6">
    <location>
        <begin position="105"/>
        <end position="126"/>
    </location>
</feature>
<evidence type="ECO:0000256" key="5">
    <source>
        <dbReference type="ARBA" id="ARBA00023136"/>
    </source>
</evidence>
<comment type="similarity">
    <text evidence="2">Belongs to the TMEM256 family.</text>
</comment>
<evidence type="ECO:0000313" key="7">
    <source>
        <dbReference type="EMBL" id="KAK3730224.1"/>
    </source>
</evidence>
<dbReference type="Pfam" id="PF04241">
    <property type="entry name" value="DUF423"/>
    <property type="match status" value="1"/>
</dbReference>
<evidence type="ECO:0000256" key="2">
    <source>
        <dbReference type="ARBA" id="ARBA00006208"/>
    </source>
</evidence>
<dbReference type="InterPro" id="IPR006696">
    <property type="entry name" value="DUF423"/>
</dbReference>
<dbReference type="AlphaFoldDB" id="A0AAE0Y230"/>
<keyword evidence="8" id="KW-1185">Reference proteome</keyword>
<feature type="transmembrane region" description="Helical" evidence="6">
    <location>
        <begin position="45"/>
        <end position="68"/>
    </location>
</feature>
<dbReference type="PANTHER" id="PTHR43461">
    <property type="entry name" value="TRANSMEMBRANE PROTEIN 256"/>
    <property type="match status" value="1"/>
</dbReference>
<comment type="caution">
    <text evidence="7">The sequence shown here is derived from an EMBL/GenBank/DDBJ whole genome shotgun (WGS) entry which is preliminary data.</text>
</comment>
<organism evidence="7 8">
    <name type="scientific">Elysia crispata</name>
    <name type="common">lettuce slug</name>
    <dbReference type="NCBI Taxonomy" id="231223"/>
    <lineage>
        <taxon>Eukaryota</taxon>
        <taxon>Metazoa</taxon>
        <taxon>Spiralia</taxon>
        <taxon>Lophotrochozoa</taxon>
        <taxon>Mollusca</taxon>
        <taxon>Gastropoda</taxon>
        <taxon>Heterobranchia</taxon>
        <taxon>Euthyneura</taxon>
        <taxon>Panpulmonata</taxon>
        <taxon>Sacoglossa</taxon>
        <taxon>Placobranchoidea</taxon>
        <taxon>Plakobranchidae</taxon>
        <taxon>Elysia</taxon>
    </lineage>
</organism>
<keyword evidence="4 6" id="KW-1133">Transmembrane helix</keyword>
<gene>
    <name evidence="7" type="ORF">RRG08_034969</name>
</gene>
<dbReference type="GO" id="GO:0016020">
    <property type="term" value="C:membrane"/>
    <property type="evidence" value="ECO:0007669"/>
    <property type="project" value="UniProtKB-SubCell"/>
</dbReference>
<name>A0AAE0Y230_9GAST</name>
<dbReference type="EMBL" id="JAWDGP010007087">
    <property type="protein sequence ID" value="KAK3730224.1"/>
    <property type="molecule type" value="Genomic_DNA"/>
</dbReference>
<reference evidence="7" key="1">
    <citation type="journal article" date="2023" name="G3 (Bethesda)">
        <title>A reference genome for the long-term kleptoplast-retaining sea slug Elysia crispata morphotype clarki.</title>
        <authorList>
            <person name="Eastman K.E."/>
            <person name="Pendleton A.L."/>
            <person name="Shaikh M.A."/>
            <person name="Suttiyut T."/>
            <person name="Ogas R."/>
            <person name="Tomko P."/>
            <person name="Gavelis G."/>
            <person name="Widhalm J.R."/>
            <person name="Wisecaver J.H."/>
        </authorList>
    </citation>
    <scope>NUCLEOTIDE SEQUENCE</scope>
    <source>
        <strain evidence="7">ECLA1</strain>
    </source>
</reference>
<evidence type="ECO:0000256" key="3">
    <source>
        <dbReference type="ARBA" id="ARBA00022692"/>
    </source>
</evidence>
<accession>A0AAE0Y230</accession>
<evidence type="ECO:0000256" key="1">
    <source>
        <dbReference type="ARBA" id="ARBA00004141"/>
    </source>
</evidence>
<feature type="transmembrane region" description="Helical" evidence="6">
    <location>
        <begin position="132"/>
        <end position="152"/>
    </location>
</feature>
<protein>
    <recommendedName>
        <fullName evidence="9">Transmembrane protein 256 homolog</fullName>
    </recommendedName>
</protein>
<sequence>MADLFNSLGSALGGLYNSIPKLSSELEQVIVKEIQMIGAPPGTRAFVRLAGLSGTIAVSLGAYGAHVFSKKEIDPERKVTFDIANKYHFIHTLALLGTPMSGRPLLTGTLMTAGLTLFCGSCYYHALTGNKAVRMVTPYGGFLLIFAWASMIL</sequence>
<keyword evidence="3 6" id="KW-0812">Transmembrane</keyword>
<evidence type="ECO:0000256" key="4">
    <source>
        <dbReference type="ARBA" id="ARBA00022989"/>
    </source>
</evidence>
<keyword evidence="5 6" id="KW-0472">Membrane</keyword>
<proteinExistence type="inferred from homology"/>
<evidence type="ECO:0000256" key="6">
    <source>
        <dbReference type="SAM" id="Phobius"/>
    </source>
</evidence>
<dbReference type="PANTHER" id="PTHR43461:SF1">
    <property type="entry name" value="TRANSMEMBRANE PROTEIN 256"/>
    <property type="match status" value="1"/>
</dbReference>
<dbReference type="Proteomes" id="UP001283361">
    <property type="component" value="Unassembled WGS sequence"/>
</dbReference>